<sequence length="159" mass="17428">MAQWADLGLAQPSTTQMVVGESVTSSISVHLSIDLAGNVRTDHRAVHLQGRSKEEQNLQALKGLTTASRRDAMLCLTGASLSGVTLFSTEPVEARTVKPETRRKIMEKLKMLREKARLSEPKTEDKEMRPPPQSSPKELPPLPNPLKDPAESLVEAILP</sequence>
<feature type="region of interest" description="Disordered" evidence="1">
    <location>
        <begin position="112"/>
        <end position="159"/>
    </location>
</feature>
<dbReference type="EMBL" id="CM018042">
    <property type="protein sequence ID" value="KAA8532579.1"/>
    <property type="molecule type" value="Genomic_DNA"/>
</dbReference>
<evidence type="ECO:0000256" key="1">
    <source>
        <dbReference type="SAM" id="MobiDB-lite"/>
    </source>
</evidence>
<gene>
    <name evidence="2" type="ORF">F0562_032605</name>
</gene>
<dbReference type="AlphaFoldDB" id="A0A5J5AQM9"/>
<feature type="compositionally biased region" description="Pro residues" evidence="1">
    <location>
        <begin position="130"/>
        <end position="146"/>
    </location>
</feature>
<protein>
    <submittedName>
        <fullName evidence="2">Uncharacterized protein</fullName>
    </submittedName>
</protein>
<keyword evidence="3" id="KW-1185">Reference proteome</keyword>
<reference evidence="2 3" key="1">
    <citation type="submission" date="2019-09" db="EMBL/GenBank/DDBJ databases">
        <title>A chromosome-level genome assembly of the Chinese tupelo Nyssa sinensis.</title>
        <authorList>
            <person name="Yang X."/>
            <person name="Kang M."/>
            <person name="Yang Y."/>
            <person name="Xiong H."/>
            <person name="Wang M."/>
            <person name="Zhang Z."/>
            <person name="Wang Z."/>
            <person name="Wu H."/>
            <person name="Ma T."/>
            <person name="Liu J."/>
            <person name="Xi Z."/>
        </authorList>
    </citation>
    <scope>NUCLEOTIDE SEQUENCE [LARGE SCALE GENOMIC DNA]</scope>
    <source>
        <strain evidence="2">J267</strain>
        <tissue evidence="2">Leaf</tissue>
    </source>
</reference>
<dbReference type="OrthoDB" id="647720at2759"/>
<organism evidence="2 3">
    <name type="scientific">Nyssa sinensis</name>
    <dbReference type="NCBI Taxonomy" id="561372"/>
    <lineage>
        <taxon>Eukaryota</taxon>
        <taxon>Viridiplantae</taxon>
        <taxon>Streptophyta</taxon>
        <taxon>Embryophyta</taxon>
        <taxon>Tracheophyta</taxon>
        <taxon>Spermatophyta</taxon>
        <taxon>Magnoliopsida</taxon>
        <taxon>eudicotyledons</taxon>
        <taxon>Gunneridae</taxon>
        <taxon>Pentapetalae</taxon>
        <taxon>asterids</taxon>
        <taxon>Cornales</taxon>
        <taxon>Nyssaceae</taxon>
        <taxon>Nyssa</taxon>
    </lineage>
</organism>
<feature type="compositionally biased region" description="Basic and acidic residues" evidence="1">
    <location>
        <begin position="112"/>
        <end position="129"/>
    </location>
</feature>
<accession>A0A5J5AQM9</accession>
<name>A0A5J5AQM9_9ASTE</name>
<dbReference type="Proteomes" id="UP000325577">
    <property type="component" value="Linkage Group LG19"/>
</dbReference>
<proteinExistence type="predicted"/>
<evidence type="ECO:0000313" key="2">
    <source>
        <dbReference type="EMBL" id="KAA8532579.1"/>
    </source>
</evidence>
<evidence type="ECO:0000313" key="3">
    <source>
        <dbReference type="Proteomes" id="UP000325577"/>
    </source>
</evidence>